<organism evidence="2 3">
    <name type="scientific">Drosophila rhopaloa</name>
    <name type="common">Fruit fly</name>
    <dbReference type="NCBI Taxonomy" id="1041015"/>
    <lineage>
        <taxon>Eukaryota</taxon>
        <taxon>Metazoa</taxon>
        <taxon>Ecdysozoa</taxon>
        <taxon>Arthropoda</taxon>
        <taxon>Hexapoda</taxon>
        <taxon>Insecta</taxon>
        <taxon>Pterygota</taxon>
        <taxon>Neoptera</taxon>
        <taxon>Endopterygota</taxon>
        <taxon>Diptera</taxon>
        <taxon>Brachycera</taxon>
        <taxon>Muscomorpha</taxon>
        <taxon>Ephydroidea</taxon>
        <taxon>Drosophilidae</taxon>
        <taxon>Drosophila</taxon>
        <taxon>Sophophora</taxon>
    </lineage>
</organism>
<evidence type="ECO:0000256" key="1">
    <source>
        <dbReference type="SAM" id="MobiDB-lite"/>
    </source>
</evidence>
<reference evidence="2" key="2">
    <citation type="submission" date="2025-05" db="UniProtKB">
        <authorList>
            <consortium name="EnsemblMetazoa"/>
        </authorList>
    </citation>
    <scope>IDENTIFICATION</scope>
</reference>
<name>A0ABM5J9U9_DRORH</name>
<proteinExistence type="predicted"/>
<dbReference type="Proteomes" id="UP001652680">
    <property type="component" value="Unassembled WGS sequence"/>
</dbReference>
<dbReference type="RefSeq" id="XP_016980803.2">
    <property type="nucleotide sequence ID" value="XM_017125314.2"/>
</dbReference>
<evidence type="ECO:0000313" key="2">
    <source>
        <dbReference type="EnsemblMetazoa" id="XP_044315599.1"/>
    </source>
</evidence>
<sequence>MPSVTREKMGSRSTQGRGTQNAFINFMACFKQVNSWMQGSQLEYLARLRWAELSKSQHRKFDFDKNKFDMPRRLEMVPFKQITEKPTNGKVQKDVLVLKSPTILRYSKSSILSDHCSVKTVDGEDINSDSNISSQGHVDFEKTKELPMVDFSSTDIIEISSTSITVEDKPFANFLLDFYVAHDTEENVHEVAVKWAQMSDKQREVYEAENYVLKLFSKRYNCDDIFDPVKTPMDVDTNINHKSSVDNEIKKTKPRANRQNKKENISTQKPRKPVKRLSAKVKPVKNSSKNGVFSSVSAEFRNRTTSSCSDCDSTHLADCYLIEPRNDPEESYEALLPKSRTKRVRKIEKKSTKIKRNIRPSVLVPVCKNSSLSAYKNFLRQFRRKNPGRLIVECDSIWRKMTPREKKLFR</sequence>
<accession>A0ABM5J9U9</accession>
<evidence type="ECO:0000313" key="3">
    <source>
        <dbReference type="Proteomes" id="UP001652680"/>
    </source>
</evidence>
<feature type="region of interest" description="Disordered" evidence="1">
    <location>
        <begin position="239"/>
        <end position="288"/>
    </location>
</feature>
<dbReference type="GeneID" id="108045863"/>
<dbReference type="EnsemblMetazoa" id="XM_044459664.1">
    <property type="protein sequence ID" value="XP_044315599.1"/>
    <property type="gene ID" value="LOC108045863"/>
</dbReference>
<dbReference type="RefSeq" id="XP_044315599.1">
    <property type="nucleotide sequence ID" value="XM_044459664.1"/>
</dbReference>
<feature type="compositionally biased region" description="Basic residues" evidence="1">
    <location>
        <begin position="269"/>
        <end position="283"/>
    </location>
</feature>
<keyword evidence="3" id="KW-1185">Reference proteome</keyword>
<reference evidence="3" key="1">
    <citation type="journal article" date="2021" name="Elife">
        <title>Highly contiguous assemblies of 101 drosophilid genomes.</title>
        <authorList>
            <person name="Kim B.Y."/>
            <person name="Wang J.R."/>
            <person name="Miller D.E."/>
            <person name="Barmina O."/>
            <person name="Delaney E."/>
            <person name="Thompson A."/>
            <person name="Comeault A.A."/>
            <person name="Peede D."/>
            <person name="D'Agostino E.R."/>
            <person name="Pelaez J."/>
            <person name="Aguilar J.M."/>
            <person name="Haji D."/>
            <person name="Matsunaga T."/>
            <person name="Armstrong E.E."/>
            <person name="Zych M."/>
            <person name="Ogawa Y."/>
            <person name="Stamenkovic-Radak M."/>
            <person name="Jelic M."/>
            <person name="Veselinovic M.S."/>
            <person name="Tanaskovic M."/>
            <person name="Eric P."/>
            <person name="Gao J.J."/>
            <person name="Katoh T.K."/>
            <person name="Toda M.J."/>
            <person name="Watabe H."/>
            <person name="Watada M."/>
            <person name="Davis J.S."/>
            <person name="Moyle L.C."/>
            <person name="Manoli G."/>
            <person name="Bertolini E."/>
            <person name="Kostal V."/>
            <person name="Hawley R.S."/>
            <person name="Takahashi A."/>
            <person name="Jones C.D."/>
            <person name="Price D.K."/>
            <person name="Whiteman N."/>
            <person name="Kopp A."/>
            <person name="Matute D.R."/>
            <person name="Petrov D.A."/>
        </authorList>
    </citation>
    <scope>NUCLEOTIDE SEQUENCE [LARGE SCALE GENOMIC DNA]</scope>
</reference>
<dbReference type="EnsemblMetazoa" id="XM_017125314.2">
    <property type="protein sequence ID" value="XP_016980803.2"/>
    <property type="gene ID" value="LOC108045863"/>
</dbReference>
<protein>
    <submittedName>
        <fullName evidence="2">Uncharacterized protein</fullName>
    </submittedName>
</protein>